<comment type="caution">
    <text evidence="1">The sequence shown here is derived from an EMBL/GenBank/DDBJ whole genome shotgun (WGS) entry which is preliminary data.</text>
</comment>
<evidence type="ECO:0000313" key="1">
    <source>
        <dbReference type="EMBL" id="RPF50373.1"/>
    </source>
</evidence>
<gene>
    <name evidence="1" type="ORF">EDC24_2808</name>
</gene>
<accession>A0A3N5AZI8</accession>
<keyword evidence="2" id="KW-1185">Reference proteome</keyword>
<dbReference type="EMBL" id="RKRF01000013">
    <property type="protein sequence ID" value="RPF50373.1"/>
    <property type="molecule type" value="Genomic_DNA"/>
</dbReference>
<dbReference type="AlphaFoldDB" id="A0A3N5AZI8"/>
<dbReference type="Proteomes" id="UP000276443">
    <property type="component" value="Unassembled WGS sequence"/>
</dbReference>
<organism evidence="1 2">
    <name type="scientific">Aquisalibacillus elongatus</name>
    <dbReference type="NCBI Taxonomy" id="485577"/>
    <lineage>
        <taxon>Bacteria</taxon>
        <taxon>Bacillati</taxon>
        <taxon>Bacillota</taxon>
        <taxon>Bacilli</taxon>
        <taxon>Bacillales</taxon>
        <taxon>Bacillaceae</taxon>
        <taxon>Aquisalibacillus</taxon>
    </lineage>
</organism>
<protein>
    <submittedName>
        <fullName evidence="1">Uncharacterized protein</fullName>
    </submittedName>
</protein>
<evidence type="ECO:0000313" key="2">
    <source>
        <dbReference type="Proteomes" id="UP000276443"/>
    </source>
</evidence>
<proteinExistence type="predicted"/>
<name>A0A3N5AZI8_9BACI</name>
<sequence>MKRRLEYPGVFVISDPFQACLDALEQSIDPFSEILSTNHVE</sequence>
<reference evidence="1 2" key="1">
    <citation type="submission" date="2018-11" db="EMBL/GenBank/DDBJ databases">
        <title>Genomic Encyclopedia of Type Strains, Phase IV (KMG-IV): sequencing the most valuable type-strain genomes for metagenomic binning, comparative biology and taxonomic classification.</title>
        <authorList>
            <person name="Goeker M."/>
        </authorList>
    </citation>
    <scope>NUCLEOTIDE SEQUENCE [LARGE SCALE GENOMIC DNA]</scope>
    <source>
        <strain evidence="1 2">DSM 18090</strain>
    </source>
</reference>